<protein>
    <submittedName>
        <fullName evidence="1">Uncharacterized protein</fullName>
    </submittedName>
</protein>
<evidence type="ECO:0000313" key="1">
    <source>
        <dbReference type="EMBL" id="AJG22351.1"/>
    </source>
</evidence>
<name>A0A0C4YP26_9BURK</name>
<dbReference type="RefSeq" id="WP_043353780.1">
    <property type="nucleotide sequence ID" value="NZ_CP010537.1"/>
</dbReference>
<gene>
    <name evidence="1" type="ORF">RR42_s0760</name>
</gene>
<dbReference type="KEGG" id="cbw:RR42_s0760"/>
<accession>A0A0C4YP26</accession>
<organism evidence="1 2">
    <name type="scientific">Cupriavidus basilensis</name>
    <dbReference type="NCBI Taxonomy" id="68895"/>
    <lineage>
        <taxon>Bacteria</taxon>
        <taxon>Pseudomonadati</taxon>
        <taxon>Pseudomonadota</taxon>
        <taxon>Betaproteobacteria</taxon>
        <taxon>Burkholderiales</taxon>
        <taxon>Burkholderiaceae</taxon>
        <taxon>Cupriavidus</taxon>
    </lineage>
</organism>
<sequence length="216" mass="23766">MSKREYLPFVNDLPRAEGHQHDDFPLVIVDGHTWRGHVGSASGDSLTRHDEDSGIHLTVRRNYHDRSAGFYWELWKKLDEGNYLRARGEAPTVEAACQAALGARIQTRVAGNAAWHTVDHRTWKASIAGHEASVAQLECTIAPALPFQWERAHPAFDGVLGNSIAVPLLTGKAATLTDAFAACERAPTLAYLKMAAFVVEHPELGLVRLPSQEQAE</sequence>
<dbReference type="EMBL" id="CP010537">
    <property type="protein sequence ID" value="AJG22351.1"/>
    <property type="molecule type" value="Genomic_DNA"/>
</dbReference>
<proteinExistence type="predicted"/>
<dbReference type="Proteomes" id="UP000031843">
    <property type="component" value="Chromosome secondary"/>
</dbReference>
<dbReference type="AlphaFoldDB" id="A0A0C4YP26"/>
<evidence type="ECO:0000313" key="2">
    <source>
        <dbReference type="Proteomes" id="UP000031843"/>
    </source>
</evidence>
<reference evidence="1 2" key="1">
    <citation type="journal article" date="2015" name="Genome Announc.">
        <title>Complete Genome Sequence of Cupriavidus basilensis 4G11, Isolated from the Oak Ridge Field Research Center Site.</title>
        <authorList>
            <person name="Ray J."/>
            <person name="Waters R.J."/>
            <person name="Skerker J.M."/>
            <person name="Kuehl J.V."/>
            <person name="Price M.N."/>
            <person name="Huang J."/>
            <person name="Chakraborty R."/>
            <person name="Arkin A.P."/>
            <person name="Deutschbauer A."/>
        </authorList>
    </citation>
    <scope>NUCLEOTIDE SEQUENCE [LARGE SCALE GENOMIC DNA]</scope>
    <source>
        <strain evidence="1">4G11</strain>
    </source>
</reference>
<dbReference type="STRING" id="68895.RR42_s0760"/>
<keyword evidence="2" id="KW-1185">Reference proteome</keyword>